<dbReference type="Pfam" id="PF06133">
    <property type="entry name" value="Com_YlbF"/>
    <property type="match status" value="1"/>
</dbReference>
<organism evidence="1 2">
    <name type="scientific">Hazenella coriacea</name>
    <dbReference type="NCBI Taxonomy" id="1179467"/>
    <lineage>
        <taxon>Bacteria</taxon>
        <taxon>Bacillati</taxon>
        <taxon>Bacillota</taxon>
        <taxon>Bacilli</taxon>
        <taxon>Bacillales</taxon>
        <taxon>Thermoactinomycetaceae</taxon>
        <taxon>Hazenella</taxon>
    </lineage>
</organism>
<keyword evidence="2" id="KW-1185">Reference proteome</keyword>
<reference evidence="1 2" key="1">
    <citation type="submission" date="2019-03" db="EMBL/GenBank/DDBJ databases">
        <title>Genomic Encyclopedia of Type Strains, Phase IV (KMG-IV): sequencing the most valuable type-strain genomes for metagenomic binning, comparative biology and taxonomic classification.</title>
        <authorList>
            <person name="Goeker M."/>
        </authorList>
    </citation>
    <scope>NUCLEOTIDE SEQUENCE [LARGE SCALE GENOMIC DNA]</scope>
    <source>
        <strain evidence="1 2">DSM 45707</strain>
    </source>
</reference>
<dbReference type="InterPro" id="IPR010368">
    <property type="entry name" value="Com_YlbF"/>
</dbReference>
<dbReference type="AlphaFoldDB" id="A0A4R3L3G7"/>
<dbReference type="PANTHER" id="PTHR38448">
    <property type="entry name" value="REGULATORY PROTEIN YLBF-RELATED"/>
    <property type="match status" value="1"/>
</dbReference>
<evidence type="ECO:0000313" key="1">
    <source>
        <dbReference type="EMBL" id="TCS93802.1"/>
    </source>
</evidence>
<sequence length="142" mass="16318">MTGIQKDHPIIERTRKFAKRLQESGEIQRFRFAEEQINKSNTVQTYIETIKRKQKELVHAKHFKKIEYTRLLEQELDRLQTELENLPIVREYQQSQVHVNDLLQTIQQVLADSVSTKIHVETGGEMVQGCGHGGPCGCSGSS</sequence>
<dbReference type="RefSeq" id="WP_243648713.1">
    <property type="nucleotide sequence ID" value="NZ_SMAG01000005.1"/>
</dbReference>
<dbReference type="PANTHER" id="PTHR38448:SF1">
    <property type="entry name" value="YLBF FAMILY REGULATOR"/>
    <property type="match status" value="1"/>
</dbReference>
<dbReference type="InterPro" id="IPR023378">
    <property type="entry name" value="YheA/YmcA-like_dom_sf"/>
</dbReference>
<dbReference type="SUPFAM" id="SSF158622">
    <property type="entry name" value="YheA/YmcA-like"/>
    <property type="match status" value="1"/>
</dbReference>
<dbReference type="PIRSF" id="PIRSF021287">
    <property type="entry name" value="Biofilm_formation_YmcA"/>
    <property type="match status" value="1"/>
</dbReference>
<comment type="caution">
    <text evidence="1">The sequence shown here is derived from an EMBL/GenBank/DDBJ whole genome shotgun (WGS) entry which is preliminary data.</text>
</comment>
<dbReference type="Proteomes" id="UP000294937">
    <property type="component" value="Unassembled WGS sequence"/>
</dbReference>
<name>A0A4R3L3G7_9BACL</name>
<accession>A0A4R3L3G7</accession>
<proteinExistence type="predicted"/>
<dbReference type="EMBL" id="SMAG01000005">
    <property type="protein sequence ID" value="TCS93802.1"/>
    <property type="molecule type" value="Genomic_DNA"/>
</dbReference>
<gene>
    <name evidence="1" type="ORF">EDD58_1059</name>
</gene>
<protein>
    <submittedName>
        <fullName evidence="1">Cell fate (Sporulation/competence/biofilm development) regulator YmcA (YheA/YmcA/DUF963 family)</fullName>
    </submittedName>
</protein>
<evidence type="ECO:0000313" key="2">
    <source>
        <dbReference type="Proteomes" id="UP000294937"/>
    </source>
</evidence>
<dbReference type="InterPro" id="IPR052767">
    <property type="entry name" value="Bact_com_dev_regulator"/>
</dbReference>
<dbReference type="Gene3D" id="1.20.1500.10">
    <property type="entry name" value="YheA/YmcA-like"/>
    <property type="match status" value="1"/>
</dbReference>
<dbReference type="InterPro" id="IPR016783">
    <property type="entry name" value="Biofilm_formation_YmcA"/>
</dbReference>